<evidence type="ECO:0000256" key="6">
    <source>
        <dbReference type="SAM" id="MobiDB-lite"/>
    </source>
</evidence>
<feature type="domain" description="Carrier" evidence="7">
    <location>
        <begin position="2609"/>
        <end position="2685"/>
    </location>
</feature>
<dbReference type="STRING" id="97972.A0A2V1DGT2"/>
<comment type="similarity">
    <text evidence="5">Belongs to the NRP synthetase family.</text>
</comment>
<dbReference type="PROSITE" id="PS50075">
    <property type="entry name" value="CARRIER"/>
    <property type="match status" value="6"/>
</dbReference>
<comment type="pathway">
    <text evidence="1">Mycotoxin biosynthesis.</text>
</comment>
<feature type="compositionally biased region" description="Basic and acidic residues" evidence="6">
    <location>
        <begin position="6562"/>
        <end position="6575"/>
    </location>
</feature>
<dbReference type="CDD" id="cd19545">
    <property type="entry name" value="FUM14_C_NRPS-like"/>
    <property type="match status" value="2"/>
</dbReference>
<dbReference type="GO" id="GO:0019748">
    <property type="term" value="P:secondary metabolic process"/>
    <property type="evidence" value="ECO:0007669"/>
    <property type="project" value="UniProtKB-ARBA"/>
</dbReference>
<gene>
    <name evidence="8" type="ORF">DM02DRAFT_568257</name>
</gene>
<dbReference type="PANTHER" id="PTHR45398">
    <property type="match status" value="1"/>
</dbReference>
<dbReference type="SUPFAM" id="SSF47336">
    <property type="entry name" value="ACP-like"/>
    <property type="match status" value="6"/>
</dbReference>
<feature type="non-terminal residue" evidence="8">
    <location>
        <position position="7216"/>
    </location>
</feature>
<keyword evidence="2" id="KW-0596">Phosphopantetheine</keyword>
<feature type="domain" description="Carrier" evidence="7">
    <location>
        <begin position="1524"/>
        <end position="1600"/>
    </location>
</feature>
<evidence type="ECO:0000313" key="9">
    <source>
        <dbReference type="Proteomes" id="UP000244855"/>
    </source>
</evidence>
<dbReference type="Gene3D" id="2.30.38.10">
    <property type="entry name" value="Luciferase, Domain 3"/>
    <property type="match status" value="1"/>
</dbReference>
<dbReference type="InterPro" id="IPR000873">
    <property type="entry name" value="AMP-dep_synth/lig_dom"/>
</dbReference>
<dbReference type="PROSITE" id="PS00455">
    <property type="entry name" value="AMP_BINDING"/>
    <property type="match status" value="3"/>
</dbReference>
<dbReference type="SUPFAM" id="SSF56801">
    <property type="entry name" value="Acetyl-CoA synthetase-like"/>
    <property type="match status" value="4"/>
</dbReference>
<organism evidence="8 9">
    <name type="scientific">Periconia macrospinosa</name>
    <dbReference type="NCBI Taxonomy" id="97972"/>
    <lineage>
        <taxon>Eukaryota</taxon>
        <taxon>Fungi</taxon>
        <taxon>Dikarya</taxon>
        <taxon>Ascomycota</taxon>
        <taxon>Pezizomycotina</taxon>
        <taxon>Dothideomycetes</taxon>
        <taxon>Pleosporomycetidae</taxon>
        <taxon>Pleosporales</taxon>
        <taxon>Massarineae</taxon>
        <taxon>Periconiaceae</taxon>
        <taxon>Periconia</taxon>
    </lineage>
</organism>
<dbReference type="NCBIfam" id="TIGR01733">
    <property type="entry name" value="AA-adenyl-dom"/>
    <property type="match status" value="4"/>
</dbReference>
<dbReference type="FunFam" id="3.30.559.10:FF:000016">
    <property type="entry name" value="Nonribosomal peptide synthase Pes1"/>
    <property type="match status" value="3"/>
</dbReference>
<dbReference type="CDD" id="cd05918">
    <property type="entry name" value="A_NRPS_SidN3_like"/>
    <property type="match status" value="4"/>
</dbReference>
<evidence type="ECO:0000256" key="5">
    <source>
        <dbReference type="ARBA" id="ARBA00029454"/>
    </source>
</evidence>
<dbReference type="InterPro" id="IPR006162">
    <property type="entry name" value="Ppantetheine_attach_site"/>
</dbReference>
<dbReference type="InterPro" id="IPR001242">
    <property type="entry name" value="Condensation_dom"/>
</dbReference>
<evidence type="ECO:0000256" key="4">
    <source>
        <dbReference type="ARBA" id="ARBA00022598"/>
    </source>
</evidence>
<dbReference type="InterPro" id="IPR010071">
    <property type="entry name" value="AA_adenyl_dom"/>
</dbReference>
<dbReference type="EMBL" id="KZ805441">
    <property type="protein sequence ID" value="PVH97248.1"/>
    <property type="molecule type" value="Genomic_DNA"/>
</dbReference>
<dbReference type="CDD" id="cd19542">
    <property type="entry name" value="CT_NRPS-like"/>
    <property type="match status" value="4"/>
</dbReference>
<dbReference type="InterPro" id="IPR023213">
    <property type="entry name" value="CAT-like_dom_sf"/>
</dbReference>
<accession>A0A2V1DGT2</accession>
<dbReference type="OrthoDB" id="416786at2759"/>
<dbReference type="InterPro" id="IPR009081">
    <property type="entry name" value="PP-bd_ACP"/>
</dbReference>
<feature type="domain" description="Carrier" evidence="7">
    <location>
        <begin position="4166"/>
        <end position="4242"/>
    </location>
</feature>
<feature type="domain" description="Carrier" evidence="7">
    <location>
        <begin position="6422"/>
        <end position="6498"/>
    </location>
</feature>
<keyword evidence="3" id="KW-0597">Phosphoprotein</keyword>
<evidence type="ECO:0000313" key="8">
    <source>
        <dbReference type="EMBL" id="PVH97248.1"/>
    </source>
</evidence>
<dbReference type="FunFam" id="3.40.50.980:FF:000001">
    <property type="entry name" value="Non-ribosomal peptide synthetase"/>
    <property type="match status" value="1"/>
</dbReference>
<dbReference type="InterPro" id="IPR045851">
    <property type="entry name" value="AMP-bd_C_sf"/>
</dbReference>
<dbReference type="PANTHER" id="PTHR45398:SF1">
    <property type="entry name" value="ENZYME, PUTATIVE (JCVI)-RELATED"/>
    <property type="match status" value="1"/>
</dbReference>
<keyword evidence="9" id="KW-1185">Reference proteome</keyword>
<dbReference type="Gene3D" id="3.30.559.10">
    <property type="entry name" value="Chloramphenicol acetyltransferase-like domain"/>
    <property type="match status" value="9"/>
</dbReference>
<evidence type="ECO:0000256" key="3">
    <source>
        <dbReference type="ARBA" id="ARBA00022553"/>
    </source>
</evidence>
<dbReference type="FunFam" id="1.10.1200.10:FF:000005">
    <property type="entry name" value="Nonribosomal peptide synthetase 1"/>
    <property type="match status" value="2"/>
</dbReference>
<feature type="domain" description="Carrier" evidence="7">
    <location>
        <begin position="5260"/>
        <end position="5336"/>
    </location>
</feature>
<dbReference type="FunFam" id="3.30.559.10:FF:000037">
    <property type="entry name" value="Nonribosomal peptide synthase Pes1"/>
    <property type="match status" value="1"/>
</dbReference>
<dbReference type="CDD" id="cd19534">
    <property type="entry name" value="E_NRPS"/>
    <property type="match status" value="3"/>
</dbReference>
<dbReference type="GO" id="GO:0031177">
    <property type="term" value="F:phosphopantetheine binding"/>
    <property type="evidence" value="ECO:0007669"/>
    <property type="project" value="InterPro"/>
</dbReference>
<feature type="region of interest" description="Disordered" evidence="6">
    <location>
        <begin position="6550"/>
        <end position="6600"/>
    </location>
</feature>
<dbReference type="NCBIfam" id="NF003417">
    <property type="entry name" value="PRK04813.1"/>
    <property type="match status" value="4"/>
</dbReference>
<evidence type="ECO:0000256" key="1">
    <source>
        <dbReference type="ARBA" id="ARBA00004685"/>
    </source>
</evidence>
<dbReference type="SMART" id="SM00823">
    <property type="entry name" value="PKS_PP"/>
    <property type="match status" value="5"/>
</dbReference>
<feature type="domain" description="Carrier" evidence="7">
    <location>
        <begin position="1"/>
        <end position="72"/>
    </location>
</feature>
<dbReference type="Pfam" id="PF00668">
    <property type="entry name" value="Condensation"/>
    <property type="match status" value="9"/>
</dbReference>
<dbReference type="Proteomes" id="UP000244855">
    <property type="component" value="Unassembled WGS sequence"/>
</dbReference>
<dbReference type="Pfam" id="PF00501">
    <property type="entry name" value="AMP-binding"/>
    <property type="match status" value="4"/>
</dbReference>
<dbReference type="InterPro" id="IPR036736">
    <property type="entry name" value="ACP-like_sf"/>
</dbReference>
<evidence type="ECO:0000256" key="2">
    <source>
        <dbReference type="ARBA" id="ARBA00022450"/>
    </source>
</evidence>
<dbReference type="InterPro" id="IPR042099">
    <property type="entry name" value="ANL_N_sf"/>
</dbReference>
<dbReference type="FunFam" id="3.30.559.30:FF:000003">
    <property type="entry name" value="Nonribosomal peptide synthase SidD"/>
    <property type="match status" value="2"/>
</dbReference>
<protein>
    <submittedName>
        <fullName evidence="8">Nonribosomal peptide synthase-like protein</fullName>
    </submittedName>
</protein>
<feature type="region of interest" description="Disordered" evidence="6">
    <location>
        <begin position="6508"/>
        <end position="6532"/>
    </location>
</feature>
<dbReference type="Gene3D" id="3.30.300.30">
    <property type="match status" value="4"/>
</dbReference>
<dbReference type="SUPFAM" id="SSF52777">
    <property type="entry name" value="CoA-dependent acyltransferases"/>
    <property type="match status" value="18"/>
</dbReference>
<reference evidence="8 9" key="1">
    <citation type="journal article" date="2018" name="Sci. Rep.">
        <title>Comparative genomics provides insights into the lifestyle and reveals functional heterogeneity of dark septate endophytic fungi.</title>
        <authorList>
            <person name="Knapp D.G."/>
            <person name="Nemeth J.B."/>
            <person name="Barry K."/>
            <person name="Hainaut M."/>
            <person name="Henrissat B."/>
            <person name="Johnson J."/>
            <person name="Kuo A."/>
            <person name="Lim J.H.P."/>
            <person name="Lipzen A."/>
            <person name="Nolan M."/>
            <person name="Ohm R.A."/>
            <person name="Tamas L."/>
            <person name="Grigoriev I.V."/>
            <person name="Spatafora J.W."/>
            <person name="Nagy L.G."/>
            <person name="Kovacs G.M."/>
        </authorList>
    </citation>
    <scope>NUCLEOTIDE SEQUENCE [LARGE SCALE GENOMIC DNA]</scope>
    <source>
        <strain evidence="8 9">DSE2036</strain>
    </source>
</reference>
<dbReference type="FunFam" id="3.30.559.10:FF:000017">
    <property type="entry name" value="Nonribosomal peptide synthase Pes1"/>
    <property type="match status" value="2"/>
</dbReference>
<dbReference type="Gene3D" id="3.40.50.980">
    <property type="match status" value="2"/>
</dbReference>
<dbReference type="FunFam" id="3.30.300.30:FF:000015">
    <property type="entry name" value="Nonribosomal peptide synthase SidD"/>
    <property type="match status" value="4"/>
</dbReference>
<feature type="compositionally biased region" description="Pro residues" evidence="6">
    <location>
        <begin position="6587"/>
        <end position="6596"/>
    </location>
</feature>
<dbReference type="Pfam" id="PF00550">
    <property type="entry name" value="PP-binding"/>
    <property type="match status" value="6"/>
</dbReference>
<dbReference type="InterPro" id="IPR020845">
    <property type="entry name" value="AMP-binding_CS"/>
</dbReference>
<keyword evidence="4" id="KW-0436">Ligase</keyword>
<dbReference type="FunFam" id="3.30.559.30:FF:000002">
    <property type="entry name" value="Nonribosomal peptide synthase Pes1"/>
    <property type="match status" value="3"/>
</dbReference>
<sequence length="7216" mass="798241">MESTLRAVWAHVLNLSEQQVPLDRPFLALGGDSISAMQVMGQCHKKGITLGVQEILRSRSIQQLATAAKVTGRAQENVEEEYEVPFELTPIQSLWFQLPNQGHGHFNQSFYLRVQQKVAVDTFLAAVEQLVSRHSMLRARFSQPKEGVWQQKLTHDVKNSYRFRSHVVSSKTEIDALIEDSQQCLDYVKGPLIATDLFEVGNEQHAFLVGHHLVVDLVTWRLLLEELEDILKGEALLPPALPFQKWAQLQREQACSLSLDKVLPPLDVRPLDLSYWGIEHTDNTYGNAGHASFELDQSLTSLFLTECHTPLKTEPVEVLLAALIQSWSQVFTDRLPPAVFNEGHGREPWSSDIDISRTVGWFTTLYPVFASNSDDFVETVRKVKDFRRQIPANGRPYFARRCLTTEGREKFKNHWPMEISFNYLGQYQQLERTDALLQPLESMAGETREAGGTADVGFTAPRFALFEISAIVFKGQLKFAFTFNRHMQHQERIAQWVSECRKTLTSMIETLPKLESTPTMSDFPLLSLTEDRFRSMFDRLSKLGVSPSEVEDAYPCSNMQEGLLLSQSKDAGFYAAVTVHELVLSNSRVEWEKVIDAWNHVVQHHPALRTIFLENVGTDEGLYDQIVLRRVNSNIVHLECVDKTDALARIDKQRSVSYENGRSPPHRFTVCSTADGRVIVCLEISHAIMDGHSMSLLMKNLVEAYQDQLRGEGPSYSDYISYLISQPEEESLDYWKTYLTGSEICSFPVLDDNAIVDKELKSIRVDFGGISILDLQNLCNANGITLSNIFHVAWAIALSCYVGSKDVTFGYLTSARDSQDIHRVQDMVGPIINTLVCRVDLTDGSKSVLDILQEVQKDYMDAIPHRHTALAEIQHTLGLSGANLFNTALSYRRLPPQTPVNDRGLQLVEVAPIYDPTEYPVSINIEVSDDDAMVDLDYWTDHLSAGHAANVASTFVRAVENIVFNATQPFSTLDHLSGKQLQQIRAWNVIPETLQECVHHRFESWVATQPDAPAVRGFDGDYTYAELDATTNKLAHHLIELGVGPEVFVPTCFDKSSFAVVAMLAVLKAGGSAVPLDANHPKAALESRVEDTCAQVCLTTSARSEMFEDVVPDVVIVDSVLLDDLPDVEAPACTTVGPQNPAFVIFTSGSTGRPKGVVLEHAAMVTSANAHGANLGVGPGTRFLQFASYTFDNSLEEIFTTLQRGGCVCVPSEEQRMNNIASAIAELDANFMDLTPTVAALLSPTDVPTIKGMALGGEALTKAVVEKWYKHVHLHGQYGPSEASINSAWKDFKNGGEPTNIGRAIGSVSWIVDPQNRDRLVPIGCKGELLIEGPILSRGYLNNEDKTREAFIGAPEWARGDEPNERRFYCTGDLVYYTSEGEMMYLGRKDHQVKLNGQRIELGEIEHHLTLNLPKDAQSAVELVKFNDSKSTKALVGFLCLNPTDTEVAVGQMNESIKTVAKQLEVSLANALPSYYVPSMFLPVTKMPLTTSGKLDRKILRQLAEDIPEDKMTMYRLAGKSGRAPTGLAEVALARLWATVLRLSEDSVGADDSFFRLGGDSIGAMKLVTESRKEGIVISVANIFAHPKLSEMAATINVLSSEELSAEPDSDVRPFDLIAEDKRRQIIEYAASECGVFQDSIDDIYPCSRLQEGLIALSTKEPGAYVAETIYRLPADTDIPRFKNAWNTVIAAESILRTRIIHADHYGFLQVVIRDGVEWKTLNDLQDINESDRHLPSRHGGPLTTYAIAGEGTSSPYFVWTAHHAVYDGWSLPQMLEKVESCYKKSRSSPVDSIPYSRFIKYLSTIDEKQSNDFWLRMFDDISAPQFPPLPSPEYKVHASSQLLHRIPITQKSGMEVTMPSMIRAAWALLLATYSGSDDVLWGETNSGRDIPVPGIENIIGATITTTPMRIKLDRSATVSSYLQEMQRYAAAALPFQFAGIQHIKKLSTDAALACDFQSLLAITAGDSMKDPEGGLWNLESTGTIGTNFFSYALIFSCTVEKEGIHIEAHYDNRVIDSWLVQRLVQQFDFLLQRFNDASTSHSTLGEMEILNPVDEATIAAWNNKPLNMINECIHTLIYENQVSFRPGAIAVDSWDVGAVTYAELDAQSTRLASRLISLGVKPKTFIPFCFDKSGWTIVAILAILKTGAAFVPLDFEAPLLRLREIVSDVKADIILCAAEYEDLCRSIPCNTLVVNADTTDNNPSRHQYTLPIVPCDTPAYVLFTSGSTGKPKGAVIHHRAFVSSSAAYAPLWSITPSTRALQFASYAFDCSLIEMLSVLIQGGVVCVPNQKERTDDLAGVINRMDINWAALTPSLVRTLQPSQVPKLKTLTLVGETMSQQDLNTWADRLTLGNGYGPTECSIVATFNVMTTSTKPNNLGKVVTARGWVVSKDNHDVLAPVGAVGELVMEGGGVGAGYLNNAEKTAEVFLTEVKWTLGADILDRSENRRFYKTGDLVKYNEDGTLLFMGRKDYQAKIRGQRLELSEVEHHLVSDALVQNAIATVPTSGPSANRLVAVVSLENVTQGGKIDEILSLLPQDLMSFNISSIRDRLCERVPSYMVPSLWVAVSRFPLMASGKMDRKRVIQWLERMESATYRSISTLGLEEGKGKANDVESKLQAIFAHVLNLPIEDVRLNQSFLHAGGDSISAMQISSRCRSQGLALSVQDIIRAKSIAQLAASVSIFNKQQTSPTEVDKYDAPFDLTPIQRIFFETTGSAYNHFNQSVILRLSRGFEVDEMKAALTALVTIHPMLRARYTKDGSKNWQQRIESNAKESFRLRPHSVRTANNASMQPIVNESQSTLDITTGPVFSVDLFNIEDTFSQAIAIVAHHLVIDVVSWGVVLEDLQALLSGTTPPPQSLPFYKWQQQQAAEADQNILTKVFPLRNIPSSNIDYWGLSGERNVNGDVLTEDIELSPRDSMLLLGAHDALATEPLDIFIASILESFKKTFRDRTPATIYNEGHGREPLDTKQDLSRTVGWFTTLTPIHLPVEQEQPTNVISTIRWVKDLRERIPGKGRPYFAFAHGSNASRDRSFSRWPVEITFNYLGRMQNLERKDALLQKLDGINTVDIGDHVPRLSVFDITAIVAQGTIKLSFGFNRHMQHQDRIKQWISHCRQTLIEAVDQLLQARSEPSLSDFKLLPLAYNGMAQLSSALPSGTKIADIEDIYPTSPMQQGLLLSQMKASDLYAYQCIFEVCATDTSATINPRKLAEAWQVVVHRHPALRSIFVESFSEKGRMDQIVFKEKPGRISWISDAPDEETASFLRQQPSIDYREFNTPHRFMIAKTNGGRVWVRLDMSHTICDGGSIPNLLNDLARAYDGKLTRSDAGPKFSEFIAHVLQGSRENDVNYWKTYLSGVEPCFFPALNDGKPGPREPSSCQTHIGDTASIQAFCKANGVTLSNVLQLTWALVLHYYTGSSDISFGVVASGRDVPMKNIEEAAGCFVNMLICRLSLAEETPIRQLLQTLQTDSMNARDHQYSSLADVQHELQLPSLFNTVFTFQRRHIQRDPEKTALVYEGVEAADPSEYDVTLNVDSTDEGITVEFSYWKDKVCDAQAQNMAETFEKLLSDLVTSDNTGLAVADLEPLTTGSITQIMDWNASLPPAVRRCIHEIVHEQAQRLPPSAKAVEGWDGTFTYQEFDEFTDQLALHLQTLGVGTETLVPILFEKSSWAVVSQIAIMKAGGAYVPLDPKHPPSRLKQLIEDVSAKVVLCSRSYHEKANDVAELAVIIDTASMKKVPSSRGKKPTSDVTPDNAAYILFTSGTTGKPKGTIVTHEAFCTSAAAFTPILHMDSSTRTFQFASYTFDASCTEILAALTVGGCICVPTENDRMSDLAGCIRRMKCTWTLLTPSVLGSIKPEWVSCLKTLVVGGEAVPGPVIQKWASRICFVNRYGPTETAIICATCAKSNLEKEIVDCDPGTIGKQTGCRAWVVHPHNHHKLMPVGSVGELIAEGYIVARGYLNEPVKTAKAFIERPAWTATVPGNGENFFTTRMYKTGDLVRYNSDGSLTYIGRADSQIKLNGQRIELGEIEFHVKSKFPEGVQSAVDLVSPASRTSSKALAAFFCVENIKVKPKSDDVQPASTDLPAADELLLPLTEDLRDMCKAMENAVTGALPSYMIPSLFFPVSTMPWTAAGKLDRNRLRNMVQNLSKEAIAPYRLTSAMHKRKPANNIEKKIQKLVSTVLNIPASSVGLDDNFMRLGGDSVTAMKLTTAAQKEQLNFTVADILKTPKLSELAAKCGAVPVPSRKPRKSSVEPFSLLHKSLSRAEVLNELADQCHIPKSFIQDAYPTMPLQAAMFALSIKQPGAYVAQHILALPKTTDVQRFKAAFEKTVDDLDILRTRVAQLQSGAFLQTVLVEDPIEWNEITSLDSIDAITKDIPSGLGGKLASYTLVNTPSNEHYFVWTLHHAIYDGWSTPLVYHRVQEIYTKGLSTMPTPPYSAFIKFLLQCDPIASTKFWKRTLSGCSAYKFPQRPSFATSADSQKSDRVEVSIKLPPHQHKNITPANIIRATWAILLAAYTGSHDVVFGETLFGRDVPVSGALEMCGPTLATVPTRIKIDNNASVVQLLQYIAYDVVADRIEHQHVGLSEIKRIDSDAASACDFQNLLIVQNGAGDESGKGEDALWSFVDTGTQSGFLTYPLVAECTANPPSSDGEASLNVEINFDANVISKWEVQRLVAQFESVLQQLNTVGNVRDIHVFSDEDVKLVRGWNAKEPIVVDKTIPTLFLEQAHKTPTSVAVAAHDGELTYAELRDMATYLAHELCGLGAGPGELIPLCMDKSQWAIVAIMGILMSGAAYVPLSPQHPASRHEQIMKNFQAKIVLCDDGYVARFQKVVKKVVAVTEKSILGMKTTQGKKKELPKVQANGDDVAYCMFTSGSTGLPKGVVIQHRAIVSSSVAMRKALNITSSSRVFQFASFVFDVSVLEILTTLTCGAVVCVPSDQERTADLAGAINRLKATWTCLTPSVANVLEGPSAVPTLKTFASAAEALTPETIEKWASGLELINAYGPTENSVLSLVNGKVSTQRDPSNIGFALESARTWLTEPENPHRLAPVGAVGELCVEGPLLASGYLNNPKKTAEVFIEDPAFMKAFSGTARNRIYRTGDLVKYAPDGSVTYLGRKDNQIKLSGQRVELGEIEHHLQADESVELAVILMPKAGPAKRKLVAVVSFRGYNVDSKQSWNTPISQESVLKKMDKAKDRLSNLVPPYMVPTVWVAVPSIPRLASAKLDKKQVGSWFEGMSNDTYRHILSLESSVVEPAVATSEGVKLLQKISARVLNVPVTSIKANKSWLSLGGDSLMAMQFLAQCRKEGIAITLNQVLRAKSLAQLAENITSTARAEYAEAKIDTPFELSPVQRFYFDNIHDDKSAHFNQSFTARLSRHVEPSLVKQTVNAIVQCHAMLRARFSNFDGVWKQMVVARSEDAYEFKVQNISTVADAIDIISETQKKLNIIDGPVFAVNLFNIPNDQQVLFIAAHHLVVDVVSWNIITGDLEESIKSSSPKTSLQKELPFQIWNEKQIAHTLQPSLMNSLEKQTFDVEPANLAFWGLDKRNNLYGDVERELFTLDADITSQALERTNALRTDIVDYFIAAILHAYSRIFIGKKTPTVFNESHGREPWDGSNVDISRTVGWFTTMYPVHVPISEDEDDVLQTVRQVKDSRRRVVQSGREYFAHRFLTPEGRKRFADHQPVEILFNYLGKAHGASEISNGDDASLFGPFEYKEQDQEAVSDVGSKTKRLALFEISASVSDGKIEMSFMYNGLMKNQKGIRRWISECQRTLEEVITSVASIDKPQPTLADFPLLPLDSYSRLDRVIKSLPGSGIPSYDQVEDIYPCGTMQEGMILSQIKEPSSYWSFATFEVKRRSGRADISRIEEAWRRVVQRHAALRTVFVDSVCKGGVFDQIVIKDPDTGLRKYTCEDSQLQTKLDSIKYAELNGTRKPRLPHQFSIVQTRRGRIIVKLEINHAVIDGGSWAIITKDLEDAYEGRLSNEKGPLYSEYIKYLRSMPADAAVNFWKQQLRGVKPCYFPSVPQHSSKQRQLHSLYMKFNRFGEVQDLAERSGVTFANILLAAWALLLRTYTNSSDVCYGYLTSGRNVPIDNIESAIGAFINMLVSRVSVAPSHSLLDVFQKVQGDFIDSLPHQHCSLAQFQHDLGLSGKALFNTAVSVQNSGVTAQALSMAEPGADVEFDHLDAHDPSEFAISVSIDATRGEEMVKFAYWTDSISDNEASNVSSLMDKILTQAIKDINMTVGELDSALGSDKFLPPVVVNKLSPRAPLKYTRRRSTADSEISFRSMRSYSKSGEIPQISTKFPQQPPGVPDFTSLIRSIVSEMVPQVVDQILAKNKDAPPPGAATVNEMTNQMTGMIARKASMTIRGGVGRQNLETGSIRSRRMSTASDAESRIGIAADMVAAAGVMASGALKSMPPDFVERKLMTLWGELLDMVEETIDKDDSFFQLGGDSIIAMRLVGAAREEGLSMTVADVFKNPTFADMARVVRVAGEVIDQVMSQAGDRESITGRSVHGGSSKPKLQLPESTTSAWKDFQSVVSDHAIEDTTDGGNSPPEKTEVEKDEMERTWRGQFENTNGSPPSAPASPPPHRFSQQHRMPTTIFEELSPKSISLLGDPNVESVISKVHVFKGGISDILPVTDFQALAITGTLLESRWMLNHFYLDGPGPLDIRKLKQAAFRVVQAFDILRTVFVPYGDRFLQVILRKLQPDFIFQETDLSLEEFTAELRQKDKEHGPRLGEAFTQFVVAKQKKSGHYRIFIRLSHAQYDGICLPHILSSLQAGYNGLPISTAPSFGQFVTETAKTIAGAHDHWREVLNGSKMTEIVARYGPNYQRSAGRTVTLKQVATLPSLAYLNITHATVLKAAWAATLARIASKSDVVFGHVISGRNSNFSNISSIIGPCLNMVPVRVVYRPEWTVLDLLMYIQDQQTANIPFESLGFRDITRNCTDWPDWTNFSSVLQHNQGILSTEHKFQFGGVEYNIGVEASQEDFADFSILSTSHQVEITLTYAPNSTITPEFAQNVFEMLCTNAITFSEDPYTLLPSPSELTSRSSSTITASSEALVASALKKSSEKAALTLPTHTGLPMSEVESLATLLRSAWAQILRVETSVPPSPHLSATLTNGSYGSNGTSTIDLDSDFFMLGGDIMGLAQLSSILEDTTSSPAHGSSPLKIRVEDLIDKCVFVQQVELLCEERKKVKERESMSPWGEK</sequence>
<dbReference type="SMART" id="SM01294">
    <property type="entry name" value="PKS_PP_betabranch"/>
    <property type="match status" value="1"/>
</dbReference>
<dbReference type="FunFam" id="3.30.559.30:FF:000005">
    <property type="entry name" value="Nonribosomal peptide synthase Pes1"/>
    <property type="match status" value="3"/>
</dbReference>
<evidence type="ECO:0000259" key="7">
    <source>
        <dbReference type="PROSITE" id="PS50075"/>
    </source>
</evidence>
<dbReference type="PROSITE" id="PS00012">
    <property type="entry name" value="PHOSPHOPANTETHEINE"/>
    <property type="match status" value="2"/>
</dbReference>
<dbReference type="Gene3D" id="3.30.559.30">
    <property type="entry name" value="Nonribosomal peptide synthetase, condensation domain"/>
    <property type="match status" value="9"/>
</dbReference>
<name>A0A2V1DGT2_9PLEO</name>
<proteinExistence type="inferred from homology"/>
<dbReference type="Gene3D" id="3.40.50.12780">
    <property type="entry name" value="N-terminal domain of ligase-like"/>
    <property type="match status" value="3"/>
</dbReference>
<dbReference type="Gene3D" id="1.10.1200.10">
    <property type="entry name" value="ACP-like"/>
    <property type="match status" value="6"/>
</dbReference>
<dbReference type="InterPro" id="IPR020806">
    <property type="entry name" value="PKS_PP-bd"/>
</dbReference>
<dbReference type="GO" id="GO:0016874">
    <property type="term" value="F:ligase activity"/>
    <property type="evidence" value="ECO:0007669"/>
    <property type="project" value="UniProtKB-KW"/>
</dbReference>
<dbReference type="FunFam" id="3.40.50.12780:FF:000014">
    <property type="entry name" value="Nonribosomal peptide synthetase 1"/>
    <property type="match status" value="4"/>
</dbReference>